<dbReference type="GO" id="GO:0032993">
    <property type="term" value="C:protein-DNA complex"/>
    <property type="evidence" value="ECO:0007669"/>
    <property type="project" value="TreeGrafter"/>
</dbReference>
<dbReference type="InterPro" id="IPR001789">
    <property type="entry name" value="Sig_transdc_resp-reg_receiver"/>
</dbReference>
<dbReference type="Pfam" id="PF00072">
    <property type="entry name" value="Response_reg"/>
    <property type="match status" value="1"/>
</dbReference>
<dbReference type="PROSITE" id="PS50110">
    <property type="entry name" value="RESPONSE_REGULATORY"/>
    <property type="match status" value="1"/>
</dbReference>
<dbReference type="GO" id="GO:0006355">
    <property type="term" value="P:regulation of DNA-templated transcription"/>
    <property type="evidence" value="ECO:0007669"/>
    <property type="project" value="TreeGrafter"/>
</dbReference>
<dbReference type="AlphaFoldDB" id="A0A7V5NYT8"/>
<feature type="domain" description="Response regulatory" evidence="4">
    <location>
        <begin position="13"/>
        <end position="127"/>
    </location>
</feature>
<dbReference type="InterPro" id="IPR011006">
    <property type="entry name" value="CheY-like_superfamily"/>
</dbReference>
<sequence length="202" mass="22972">MSQRKQDQDKRARILIAEDDHWLSSSLVEALSQEGYQVLGPARTGKEALELAEIHAPDLIVMDIRMPEMDGLEAARIINQRHFTPIVLLTAYTDPVFLERAREAKVLGYLMKPVSINELVSAIEVALNIGAQINHLEVELANLREKLETRKIIERAKGFLMDAYGMKEGEAMRFLQNEAKKRRVKIKVIAQAILEMAEKLRN</sequence>
<dbReference type="SMART" id="SM00448">
    <property type="entry name" value="REC"/>
    <property type="match status" value="1"/>
</dbReference>
<feature type="modified residue" description="4-aspartylphosphate" evidence="2">
    <location>
        <position position="63"/>
    </location>
</feature>
<keyword evidence="1" id="KW-0238">DNA-binding</keyword>
<keyword evidence="2" id="KW-0597">Phosphoprotein</keyword>
<accession>A0A7V5NYT8</accession>
<protein>
    <submittedName>
        <fullName evidence="6">Response regulator</fullName>
    </submittedName>
</protein>
<dbReference type="Gene3D" id="3.40.50.2300">
    <property type="match status" value="1"/>
</dbReference>
<evidence type="ECO:0000259" key="4">
    <source>
        <dbReference type="PROSITE" id="PS50110"/>
    </source>
</evidence>
<dbReference type="InterPro" id="IPR039420">
    <property type="entry name" value="WalR-like"/>
</dbReference>
<evidence type="ECO:0000256" key="2">
    <source>
        <dbReference type="PROSITE-ProRule" id="PRU00169"/>
    </source>
</evidence>
<dbReference type="Pfam" id="PF03861">
    <property type="entry name" value="ANTAR"/>
    <property type="match status" value="1"/>
</dbReference>
<comment type="caution">
    <text evidence="6">The sequence shown here is derived from an EMBL/GenBank/DDBJ whole genome shotgun (WGS) entry which is preliminary data.</text>
</comment>
<organism evidence="6">
    <name type="scientific">Thermodesulfatator atlanticus</name>
    <dbReference type="NCBI Taxonomy" id="501497"/>
    <lineage>
        <taxon>Bacteria</taxon>
        <taxon>Pseudomonadati</taxon>
        <taxon>Thermodesulfobacteriota</taxon>
        <taxon>Thermodesulfobacteria</taxon>
        <taxon>Thermodesulfobacteriales</taxon>
        <taxon>Thermodesulfatatoraceae</taxon>
        <taxon>Thermodesulfatator</taxon>
    </lineage>
</organism>
<dbReference type="Gene3D" id="1.10.10.10">
    <property type="entry name" value="Winged helix-like DNA-binding domain superfamily/Winged helix DNA-binding domain"/>
    <property type="match status" value="1"/>
</dbReference>
<dbReference type="GO" id="GO:0003723">
    <property type="term" value="F:RNA binding"/>
    <property type="evidence" value="ECO:0007669"/>
    <property type="project" value="InterPro"/>
</dbReference>
<dbReference type="PANTHER" id="PTHR48111">
    <property type="entry name" value="REGULATOR OF RPOS"/>
    <property type="match status" value="1"/>
</dbReference>
<proteinExistence type="predicted"/>
<keyword evidence="3" id="KW-0175">Coiled coil</keyword>
<dbReference type="GO" id="GO:0005829">
    <property type="term" value="C:cytosol"/>
    <property type="evidence" value="ECO:0007669"/>
    <property type="project" value="TreeGrafter"/>
</dbReference>
<dbReference type="CDD" id="cd17534">
    <property type="entry name" value="REC_DC-like"/>
    <property type="match status" value="1"/>
</dbReference>
<dbReference type="InterPro" id="IPR008327">
    <property type="entry name" value="Sig_transdc_resp-reg_antiterm"/>
</dbReference>
<dbReference type="EMBL" id="DROK01000071">
    <property type="protein sequence ID" value="HHI96708.1"/>
    <property type="molecule type" value="Genomic_DNA"/>
</dbReference>
<evidence type="ECO:0000256" key="3">
    <source>
        <dbReference type="SAM" id="Coils"/>
    </source>
</evidence>
<dbReference type="GO" id="GO:0000976">
    <property type="term" value="F:transcription cis-regulatory region binding"/>
    <property type="evidence" value="ECO:0007669"/>
    <property type="project" value="TreeGrafter"/>
</dbReference>
<dbReference type="PROSITE" id="PS50921">
    <property type="entry name" value="ANTAR"/>
    <property type="match status" value="1"/>
</dbReference>
<dbReference type="GO" id="GO:0000156">
    <property type="term" value="F:phosphorelay response regulator activity"/>
    <property type="evidence" value="ECO:0007669"/>
    <property type="project" value="TreeGrafter"/>
</dbReference>
<reference evidence="6" key="1">
    <citation type="journal article" date="2020" name="mSystems">
        <title>Genome- and Community-Level Interaction Insights into Carbon Utilization and Element Cycling Functions of Hydrothermarchaeota in Hydrothermal Sediment.</title>
        <authorList>
            <person name="Zhou Z."/>
            <person name="Liu Y."/>
            <person name="Xu W."/>
            <person name="Pan J."/>
            <person name="Luo Z.H."/>
            <person name="Li M."/>
        </authorList>
    </citation>
    <scope>NUCLEOTIDE SEQUENCE [LARGE SCALE GENOMIC DNA]</scope>
    <source>
        <strain evidence="6">HyVt-533</strain>
    </source>
</reference>
<name>A0A7V5NYT8_9BACT</name>
<evidence type="ECO:0000256" key="1">
    <source>
        <dbReference type="ARBA" id="ARBA00023125"/>
    </source>
</evidence>
<evidence type="ECO:0000313" key="6">
    <source>
        <dbReference type="EMBL" id="HHI96708.1"/>
    </source>
</evidence>
<feature type="coiled-coil region" evidence="3">
    <location>
        <begin position="126"/>
        <end position="153"/>
    </location>
</feature>
<dbReference type="InterPro" id="IPR036388">
    <property type="entry name" value="WH-like_DNA-bd_sf"/>
</dbReference>
<dbReference type="Proteomes" id="UP000886101">
    <property type="component" value="Unassembled WGS sequence"/>
</dbReference>
<dbReference type="InterPro" id="IPR005561">
    <property type="entry name" value="ANTAR"/>
</dbReference>
<feature type="domain" description="ANTAR" evidence="5">
    <location>
        <begin position="133"/>
        <end position="194"/>
    </location>
</feature>
<dbReference type="SMART" id="SM01012">
    <property type="entry name" value="ANTAR"/>
    <property type="match status" value="1"/>
</dbReference>
<gene>
    <name evidence="6" type="ORF">ENJ96_02530</name>
</gene>
<dbReference type="SUPFAM" id="SSF52172">
    <property type="entry name" value="CheY-like"/>
    <property type="match status" value="1"/>
</dbReference>
<dbReference type="PIRSF" id="PIRSF036382">
    <property type="entry name" value="RR_antiterm"/>
    <property type="match status" value="1"/>
</dbReference>
<evidence type="ECO:0000259" key="5">
    <source>
        <dbReference type="PROSITE" id="PS50921"/>
    </source>
</evidence>
<dbReference type="PANTHER" id="PTHR48111:SF69">
    <property type="entry name" value="RESPONSE REGULATOR RECEIVER"/>
    <property type="match status" value="1"/>
</dbReference>